<evidence type="ECO:0000256" key="1">
    <source>
        <dbReference type="SAM" id="MobiDB-lite"/>
    </source>
</evidence>
<dbReference type="Proteomes" id="UP000192266">
    <property type="component" value="Unassembled WGS sequence"/>
</dbReference>
<evidence type="ECO:0000313" key="3">
    <source>
        <dbReference type="EMBL" id="SMB96563.1"/>
    </source>
</evidence>
<keyword evidence="2" id="KW-1133">Transmembrane helix</keyword>
<feature type="compositionally biased region" description="Pro residues" evidence="1">
    <location>
        <begin position="148"/>
        <end position="157"/>
    </location>
</feature>
<feature type="region of interest" description="Disordered" evidence="1">
    <location>
        <begin position="284"/>
        <end position="350"/>
    </location>
</feature>
<dbReference type="AlphaFoldDB" id="A0A1W1VTG2"/>
<dbReference type="STRING" id="645990.SAMN00120144_2592"/>
<organism evidence="3 4">
    <name type="scientific">Hymenobacter roseosalivarius DSM 11622</name>
    <dbReference type="NCBI Taxonomy" id="645990"/>
    <lineage>
        <taxon>Bacteria</taxon>
        <taxon>Pseudomonadati</taxon>
        <taxon>Bacteroidota</taxon>
        <taxon>Cytophagia</taxon>
        <taxon>Cytophagales</taxon>
        <taxon>Hymenobacteraceae</taxon>
        <taxon>Hymenobacter</taxon>
    </lineage>
</organism>
<keyword evidence="4" id="KW-1185">Reference proteome</keyword>
<feature type="compositionally biased region" description="Pro residues" evidence="1">
    <location>
        <begin position="49"/>
        <end position="85"/>
    </location>
</feature>
<evidence type="ECO:0000256" key="2">
    <source>
        <dbReference type="SAM" id="Phobius"/>
    </source>
</evidence>
<feature type="compositionally biased region" description="Pro residues" evidence="1">
    <location>
        <begin position="117"/>
        <end position="140"/>
    </location>
</feature>
<keyword evidence="2" id="KW-0812">Transmembrane</keyword>
<dbReference type="OrthoDB" id="876729at2"/>
<name>A0A1W1VTG2_9BACT</name>
<sequence length="481" mass="51331">MENEPSALATLRQLKEWLDAGAITPTEFEVLKRKLLFSDEKSELASAAPAPPVATPVPPTVPAATVPPPPTVVPAPEPLPPPPPSWDFKHDPTVTIGPVEDPWLPPMTSAGPRTESTPPPAASVPPVLPPVTPVVPVPPKEPTREQRPAPPKRPAPPIDTFTQPVQMVKVGTSSYRDADSLTPAEQPMAESRRPRLAAPPASTRSPLTTALIVGGILALLALIAYLMMDNRESEHLTSLSRAGADTVSVVPEVGPQAQAEQATVPPVVDTDTARVTPALPATRPAAAVDSVRRTPATPAVSSPPPIAEPEVVAAPNATPPASAPVVEDDSQAAPVEPPPVATPASGARVGEVEARVRSALSSYYEDLKAPPFNAGQHFAPTVERFYTLQNTTPAAISAELDRSHFPEFLQGETQGVPGSLSISEPVRDGSRVVTYLEKSRAFRKSRQQHQNTTAQVRIRFDRDYKIVYLRQERLLENTFSE</sequence>
<reference evidence="3 4" key="1">
    <citation type="submission" date="2017-04" db="EMBL/GenBank/DDBJ databases">
        <authorList>
            <person name="Afonso C.L."/>
            <person name="Miller P.J."/>
            <person name="Scott M.A."/>
            <person name="Spackman E."/>
            <person name="Goraichik I."/>
            <person name="Dimitrov K.M."/>
            <person name="Suarez D.L."/>
            <person name="Swayne D.E."/>
        </authorList>
    </citation>
    <scope>NUCLEOTIDE SEQUENCE [LARGE SCALE GENOMIC DNA]</scope>
    <source>
        <strain evidence="3 4">DSM 11622</strain>
    </source>
</reference>
<feature type="transmembrane region" description="Helical" evidence="2">
    <location>
        <begin position="207"/>
        <end position="228"/>
    </location>
</feature>
<feature type="region of interest" description="Disordered" evidence="1">
    <location>
        <begin position="41"/>
        <end position="160"/>
    </location>
</feature>
<evidence type="ECO:0000313" key="4">
    <source>
        <dbReference type="Proteomes" id="UP000192266"/>
    </source>
</evidence>
<dbReference type="EMBL" id="FWWW01000072">
    <property type="protein sequence ID" value="SMB96563.1"/>
    <property type="molecule type" value="Genomic_DNA"/>
</dbReference>
<gene>
    <name evidence="3" type="ORF">SAMN00120144_2592</name>
</gene>
<protein>
    <recommendedName>
        <fullName evidence="5">SHOCT domain-containing protein</fullName>
    </recommendedName>
</protein>
<feature type="region of interest" description="Disordered" evidence="1">
    <location>
        <begin position="174"/>
        <end position="203"/>
    </location>
</feature>
<keyword evidence="2" id="KW-0472">Membrane</keyword>
<accession>A0A1W1VTG2</accession>
<dbReference type="RefSeq" id="WP_084446158.1">
    <property type="nucleotide sequence ID" value="NZ_FWWW01000072.1"/>
</dbReference>
<feature type="compositionally biased region" description="Low complexity" evidence="1">
    <location>
        <begin position="284"/>
        <end position="300"/>
    </location>
</feature>
<evidence type="ECO:0008006" key="5">
    <source>
        <dbReference type="Google" id="ProtNLM"/>
    </source>
</evidence>
<proteinExistence type="predicted"/>